<reference evidence="2" key="1">
    <citation type="journal article" date="2018" name="Nat. Plants">
        <title>Whole-genome landscape of Medicago truncatula symbiotic genes.</title>
        <authorList>
            <person name="Pecrix Y."/>
            <person name="Staton S.E."/>
            <person name="Sallet E."/>
            <person name="Lelandais-Briere C."/>
            <person name="Moreau S."/>
            <person name="Carrere S."/>
            <person name="Blein T."/>
            <person name="Jardinaud M.F."/>
            <person name="Latrasse D."/>
            <person name="Zouine M."/>
            <person name="Zahm M."/>
            <person name="Kreplak J."/>
            <person name="Mayjonade B."/>
            <person name="Satge C."/>
            <person name="Perez M."/>
            <person name="Cauet S."/>
            <person name="Marande W."/>
            <person name="Chantry-Darmon C."/>
            <person name="Lopez-Roques C."/>
            <person name="Bouchez O."/>
            <person name="Berard A."/>
            <person name="Debelle F."/>
            <person name="Munos S."/>
            <person name="Bendahmane A."/>
            <person name="Berges H."/>
            <person name="Niebel A."/>
            <person name="Buitink J."/>
            <person name="Frugier F."/>
            <person name="Benhamed M."/>
            <person name="Crespi M."/>
            <person name="Gouzy J."/>
            <person name="Gamas P."/>
        </authorList>
    </citation>
    <scope>NUCLEOTIDE SEQUENCE [LARGE SCALE GENOMIC DNA]</scope>
    <source>
        <strain evidence="2">cv. Jemalong A17</strain>
    </source>
</reference>
<dbReference type="AlphaFoldDB" id="A0A396HWC1"/>
<evidence type="ECO:0000313" key="1">
    <source>
        <dbReference type="EMBL" id="RHN55695.1"/>
    </source>
</evidence>
<comment type="caution">
    <text evidence="1">The sequence shown here is derived from an EMBL/GenBank/DDBJ whole genome shotgun (WGS) entry which is preliminary data.</text>
</comment>
<sequence>MFVSSFTVRFDPNLLIRFDSSVTWCLFLLLSSCLRKCCRCGSMVDSVKVLVVSSLSGCRSVVDIQFQFMDCLVLGICFGGGVWEYWESVSFRL</sequence>
<accession>A0A396HWC1</accession>
<evidence type="ECO:0000313" key="2">
    <source>
        <dbReference type="Proteomes" id="UP000265566"/>
    </source>
</evidence>
<name>A0A396HWC1_MEDTR</name>
<organism evidence="1 2">
    <name type="scientific">Medicago truncatula</name>
    <name type="common">Barrel medic</name>
    <name type="synonym">Medicago tribuloides</name>
    <dbReference type="NCBI Taxonomy" id="3880"/>
    <lineage>
        <taxon>Eukaryota</taxon>
        <taxon>Viridiplantae</taxon>
        <taxon>Streptophyta</taxon>
        <taxon>Embryophyta</taxon>
        <taxon>Tracheophyta</taxon>
        <taxon>Spermatophyta</taxon>
        <taxon>Magnoliopsida</taxon>
        <taxon>eudicotyledons</taxon>
        <taxon>Gunneridae</taxon>
        <taxon>Pentapetalae</taxon>
        <taxon>rosids</taxon>
        <taxon>fabids</taxon>
        <taxon>Fabales</taxon>
        <taxon>Fabaceae</taxon>
        <taxon>Papilionoideae</taxon>
        <taxon>50 kb inversion clade</taxon>
        <taxon>NPAAA clade</taxon>
        <taxon>Hologalegina</taxon>
        <taxon>IRL clade</taxon>
        <taxon>Trifolieae</taxon>
        <taxon>Medicago</taxon>
    </lineage>
</organism>
<dbReference type="Proteomes" id="UP000265566">
    <property type="component" value="Chromosome 5"/>
</dbReference>
<proteinExistence type="predicted"/>
<gene>
    <name evidence="1" type="ORF">MtrunA17_Chr5g0420761</name>
</gene>
<dbReference type="EMBL" id="PSQE01000005">
    <property type="protein sequence ID" value="RHN55695.1"/>
    <property type="molecule type" value="Genomic_DNA"/>
</dbReference>
<dbReference type="Gramene" id="rna30920">
    <property type="protein sequence ID" value="RHN55695.1"/>
    <property type="gene ID" value="gene30920"/>
</dbReference>
<protein>
    <submittedName>
        <fullName evidence="1">Uncharacterized protein</fullName>
    </submittedName>
</protein>